<reference evidence="2 3" key="1">
    <citation type="submission" date="2022-11" db="EMBL/GenBank/DDBJ databases">
        <title>Minimal conservation of predation-associated metabolite biosynthetic gene clusters underscores biosynthetic potential of Myxococcota including descriptions for ten novel species: Archangium lansinium sp. nov., Myxococcus landrumus sp. nov., Nannocystis bai.</title>
        <authorList>
            <person name="Ahearne A."/>
            <person name="Stevens C."/>
            <person name="Phillips K."/>
        </authorList>
    </citation>
    <scope>NUCLEOTIDE SEQUENCE [LARGE SCALE GENOMIC DNA]</scope>
    <source>
        <strain evidence="2 3">MIWBW</strain>
    </source>
</reference>
<sequence length="229" mass="24888">MMRHTARLLRTLFMVGLIAAGCGGTGSSDSTVEPTSGPLLPWKAGNRWTYRVIDDGEVSEKETTVGALEPVGGTGPNRDVLANKVVTRKGAADKTVSWQVLSGTSIIRYREQSFQANTDTVETEEHWAPAKLHVDEAPEHVAVGATWLEVYAETKLPSEGLSSTETVRERWTVLADDEPVTVPAGTFRALVLQKAGTSKTKTYWYVRGIGKVKETGGQTEELVSFEVLP</sequence>
<evidence type="ECO:0000313" key="3">
    <source>
        <dbReference type="Proteomes" id="UP001207654"/>
    </source>
</evidence>
<feature type="signal peptide" evidence="1">
    <location>
        <begin position="1"/>
        <end position="19"/>
    </location>
</feature>
<name>A0ABT4A041_9BACT</name>
<proteinExistence type="predicted"/>
<protein>
    <recommendedName>
        <fullName evidence="4">Lipoprotein</fullName>
    </recommendedName>
</protein>
<dbReference type="RefSeq" id="WP_267533964.1">
    <property type="nucleotide sequence ID" value="NZ_JAPNKA010000001.1"/>
</dbReference>
<gene>
    <name evidence="2" type="ORF">OV287_10965</name>
</gene>
<feature type="chain" id="PRO_5045879033" description="Lipoprotein" evidence="1">
    <location>
        <begin position="20"/>
        <end position="229"/>
    </location>
</feature>
<accession>A0ABT4A041</accession>
<dbReference type="Gene3D" id="2.40.360.20">
    <property type="match status" value="1"/>
</dbReference>
<dbReference type="Proteomes" id="UP001207654">
    <property type="component" value="Unassembled WGS sequence"/>
</dbReference>
<evidence type="ECO:0008006" key="4">
    <source>
        <dbReference type="Google" id="ProtNLM"/>
    </source>
</evidence>
<evidence type="ECO:0000256" key="1">
    <source>
        <dbReference type="SAM" id="SignalP"/>
    </source>
</evidence>
<dbReference type="EMBL" id="JAPNKA010000001">
    <property type="protein sequence ID" value="MCY1075013.1"/>
    <property type="molecule type" value="Genomic_DNA"/>
</dbReference>
<keyword evidence="1" id="KW-0732">Signal</keyword>
<organism evidence="2 3">
    <name type="scientific">Archangium lansingense</name>
    <dbReference type="NCBI Taxonomy" id="2995310"/>
    <lineage>
        <taxon>Bacteria</taxon>
        <taxon>Pseudomonadati</taxon>
        <taxon>Myxococcota</taxon>
        <taxon>Myxococcia</taxon>
        <taxon>Myxococcales</taxon>
        <taxon>Cystobacterineae</taxon>
        <taxon>Archangiaceae</taxon>
        <taxon>Archangium</taxon>
    </lineage>
</organism>
<dbReference type="PROSITE" id="PS51257">
    <property type="entry name" value="PROKAR_LIPOPROTEIN"/>
    <property type="match status" value="1"/>
</dbReference>
<keyword evidence="3" id="KW-1185">Reference proteome</keyword>
<comment type="caution">
    <text evidence="2">The sequence shown here is derived from an EMBL/GenBank/DDBJ whole genome shotgun (WGS) entry which is preliminary data.</text>
</comment>
<evidence type="ECO:0000313" key="2">
    <source>
        <dbReference type="EMBL" id="MCY1075013.1"/>
    </source>
</evidence>